<gene>
    <name evidence="2" type="ORF">ACFQMG_19385</name>
</gene>
<feature type="signal peptide" evidence="1">
    <location>
        <begin position="1"/>
        <end position="27"/>
    </location>
</feature>
<dbReference type="Proteomes" id="UP001596435">
    <property type="component" value="Unassembled WGS sequence"/>
</dbReference>
<sequence>MKSMLAKALLTTVGAIAVAGVAAPAYAHVDAGGGGTLIATADEPFVAGEQHGWAETSHIAVAGQKWGWATSTAVGGGADGEAHIG</sequence>
<evidence type="ECO:0000313" key="3">
    <source>
        <dbReference type="Proteomes" id="UP001596435"/>
    </source>
</evidence>
<name>A0ABW2FWU1_9ACTN</name>
<reference evidence="3" key="1">
    <citation type="journal article" date="2019" name="Int. J. Syst. Evol. Microbiol.">
        <title>The Global Catalogue of Microorganisms (GCM) 10K type strain sequencing project: providing services to taxonomists for standard genome sequencing and annotation.</title>
        <authorList>
            <consortium name="The Broad Institute Genomics Platform"/>
            <consortium name="The Broad Institute Genome Sequencing Center for Infectious Disease"/>
            <person name="Wu L."/>
            <person name="Ma J."/>
        </authorList>
    </citation>
    <scope>NUCLEOTIDE SEQUENCE [LARGE SCALE GENOMIC DNA]</scope>
    <source>
        <strain evidence="3">CGMCC 1.12859</strain>
    </source>
</reference>
<evidence type="ECO:0000256" key="1">
    <source>
        <dbReference type="SAM" id="SignalP"/>
    </source>
</evidence>
<evidence type="ECO:0000313" key="2">
    <source>
        <dbReference type="EMBL" id="MFC7181716.1"/>
    </source>
</evidence>
<proteinExistence type="predicted"/>
<keyword evidence="1" id="KW-0732">Signal</keyword>
<dbReference type="EMBL" id="JBHTAJ010000035">
    <property type="protein sequence ID" value="MFC7181716.1"/>
    <property type="molecule type" value="Genomic_DNA"/>
</dbReference>
<keyword evidence="3" id="KW-1185">Reference proteome</keyword>
<protein>
    <submittedName>
        <fullName evidence="2">Uncharacterized protein</fullName>
    </submittedName>
</protein>
<accession>A0ABW2FWU1</accession>
<dbReference type="RefSeq" id="WP_100889661.1">
    <property type="nucleotide sequence ID" value="NZ_JBHSVH010000002.1"/>
</dbReference>
<comment type="caution">
    <text evidence="2">The sequence shown here is derived from an EMBL/GenBank/DDBJ whole genome shotgun (WGS) entry which is preliminary data.</text>
</comment>
<feature type="chain" id="PRO_5046243018" evidence="1">
    <location>
        <begin position="28"/>
        <end position="85"/>
    </location>
</feature>
<organism evidence="2 3">
    <name type="scientific">Kitasatospora paranensis</name>
    <dbReference type="NCBI Taxonomy" id="258053"/>
    <lineage>
        <taxon>Bacteria</taxon>
        <taxon>Bacillati</taxon>
        <taxon>Actinomycetota</taxon>
        <taxon>Actinomycetes</taxon>
        <taxon>Kitasatosporales</taxon>
        <taxon>Streptomycetaceae</taxon>
        <taxon>Kitasatospora</taxon>
    </lineage>
</organism>